<keyword evidence="12" id="KW-1185">Reference proteome</keyword>
<feature type="transmembrane region" description="Helical" evidence="9">
    <location>
        <begin position="191"/>
        <end position="208"/>
    </location>
</feature>
<dbReference type="OrthoDB" id="9804277at2"/>
<dbReference type="SUPFAM" id="SSF56317">
    <property type="entry name" value="Carbon-nitrogen hydrolase"/>
    <property type="match status" value="1"/>
</dbReference>
<dbReference type="HAMAP" id="MF_01148">
    <property type="entry name" value="Lnt"/>
    <property type="match status" value="1"/>
</dbReference>
<comment type="catalytic activity">
    <reaction evidence="9">
        <text>N-terminal S-1,2-diacyl-sn-glyceryl-L-cysteinyl-[lipoprotein] + a glycerophospholipid = N-acyl-S-1,2-diacyl-sn-glyceryl-L-cysteinyl-[lipoprotein] + a 2-acyl-sn-glycero-3-phospholipid + H(+)</text>
        <dbReference type="Rhea" id="RHEA:48228"/>
        <dbReference type="Rhea" id="RHEA-COMP:14681"/>
        <dbReference type="Rhea" id="RHEA-COMP:14684"/>
        <dbReference type="ChEBI" id="CHEBI:15378"/>
        <dbReference type="ChEBI" id="CHEBI:136912"/>
        <dbReference type="ChEBI" id="CHEBI:140656"/>
        <dbReference type="ChEBI" id="CHEBI:140657"/>
        <dbReference type="ChEBI" id="CHEBI:140660"/>
        <dbReference type="EC" id="2.3.1.269"/>
    </reaction>
</comment>
<comment type="pathway">
    <text evidence="9">Protein modification; lipoprotein biosynthesis (N-acyl transfer).</text>
</comment>
<dbReference type="InterPro" id="IPR045378">
    <property type="entry name" value="LNT_N"/>
</dbReference>
<dbReference type="PROSITE" id="PS50263">
    <property type="entry name" value="CN_HYDROLASE"/>
    <property type="match status" value="1"/>
</dbReference>
<keyword evidence="3 9" id="KW-1003">Cell membrane</keyword>
<evidence type="ECO:0000256" key="4">
    <source>
        <dbReference type="ARBA" id="ARBA00022679"/>
    </source>
</evidence>
<gene>
    <name evidence="9" type="primary">lnt</name>
    <name evidence="11" type="ORF">SAMN05444000_107147</name>
</gene>
<dbReference type="CDD" id="cd07571">
    <property type="entry name" value="ALP_N-acyl_transferase"/>
    <property type="match status" value="1"/>
</dbReference>
<dbReference type="Proteomes" id="UP000183982">
    <property type="component" value="Unassembled WGS sequence"/>
</dbReference>
<evidence type="ECO:0000313" key="12">
    <source>
        <dbReference type="Proteomes" id="UP000183982"/>
    </source>
</evidence>
<dbReference type="NCBIfam" id="TIGR00546">
    <property type="entry name" value="lnt"/>
    <property type="match status" value="1"/>
</dbReference>
<comment type="subcellular location">
    <subcellularLocation>
        <location evidence="1 9">Cell membrane</location>
        <topology evidence="1 9">Multi-pass membrane protein</topology>
    </subcellularLocation>
</comment>
<feature type="transmembrane region" description="Helical" evidence="9">
    <location>
        <begin position="162"/>
        <end position="184"/>
    </location>
</feature>
<evidence type="ECO:0000313" key="11">
    <source>
        <dbReference type="EMBL" id="SHJ34836.1"/>
    </source>
</evidence>
<comment type="similarity">
    <text evidence="2 9">Belongs to the CN hydrolase family. Apolipoprotein N-acyltransferase subfamily.</text>
</comment>
<dbReference type="EC" id="2.3.1.269" evidence="9"/>
<protein>
    <recommendedName>
        <fullName evidence="9">Apolipoprotein N-acyltransferase</fullName>
        <shortName evidence="9">ALP N-acyltransferase</shortName>
        <ecNumber evidence="9">2.3.1.269</ecNumber>
    </recommendedName>
</protein>
<dbReference type="InterPro" id="IPR004563">
    <property type="entry name" value="Apolipo_AcylTrfase"/>
</dbReference>
<dbReference type="GO" id="GO:0005886">
    <property type="term" value="C:plasma membrane"/>
    <property type="evidence" value="ECO:0007669"/>
    <property type="project" value="UniProtKB-SubCell"/>
</dbReference>
<keyword evidence="11" id="KW-0449">Lipoprotein</keyword>
<dbReference type="InterPro" id="IPR003010">
    <property type="entry name" value="C-N_Hydrolase"/>
</dbReference>
<dbReference type="GO" id="GO:0016410">
    <property type="term" value="F:N-acyltransferase activity"/>
    <property type="evidence" value="ECO:0007669"/>
    <property type="project" value="UniProtKB-UniRule"/>
</dbReference>
<dbReference type="PANTHER" id="PTHR38686">
    <property type="entry name" value="APOLIPOPROTEIN N-ACYLTRANSFERASE"/>
    <property type="match status" value="1"/>
</dbReference>
<keyword evidence="5 9" id="KW-0812">Transmembrane</keyword>
<feature type="transmembrane region" description="Helical" evidence="9">
    <location>
        <begin position="94"/>
        <end position="117"/>
    </location>
</feature>
<feature type="transmembrane region" description="Helical" evidence="9">
    <location>
        <begin position="63"/>
        <end position="82"/>
    </location>
</feature>
<organism evidence="11 12">
    <name type="scientific">Shimia gijangensis</name>
    <dbReference type="NCBI Taxonomy" id="1470563"/>
    <lineage>
        <taxon>Bacteria</taxon>
        <taxon>Pseudomonadati</taxon>
        <taxon>Pseudomonadota</taxon>
        <taxon>Alphaproteobacteria</taxon>
        <taxon>Rhodobacterales</taxon>
        <taxon>Roseobacteraceae</taxon>
    </lineage>
</organism>
<dbReference type="UniPathway" id="UPA00666"/>
<dbReference type="Pfam" id="PF20154">
    <property type="entry name" value="LNT_N"/>
    <property type="match status" value="1"/>
</dbReference>
<dbReference type="InterPro" id="IPR036526">
    <property type="entry name" value="C-N_Hydrolase_sf"/>
</dbReference>
<accession>A0A1M6IK32</accession>
<evidence type="ECO:0000259" key="10">
    <source>
        <dbReference type="PROSITE" id="PS50263"/>
    </source>
</evidence>
<keyword evidence="7 9" id="KW-0472">Membrane</keyword>
<evidence type="ECO:0000256" key="3">
    <source>
        <dbReference type="ARBA" id="ARBA00022475"/>
    </source>
</evidence>
<dbReference type="Pfam" id="PF00795">
    <property type="entry name" value="CN_hydrolase"/>
    <property type="match status" value="1"/>
</dbReference>
<dbReference type="PANTHER" id="PTHR38686:SF1">
    <property type="entry name" value="APOLIPOPROTEIN N-ACYLTRANSFERASE"/>
    <property type="match status" value="1"/>
</dbReference>
<dbReference type="STRING" id="1470563.SAMN05444000_107147"/>
<feature type="transmembrane region" description="Helical" evidence="9">
    <location>
        <begin position="36"/>
        <end position="56"/>
    </location>
</feature>
<evidence type="ECO:0000256" key="7">
    <source>
        <dbReference type="ARBA" id="ARBA00023136"/>
    </source>
</evidence>
<keyword evidence="4 9" id="KW-0808">Transferase</keyword>
<evidence type="ECO:0000256" key="9">
    <source>
        <dbReference type="HAMAP-Rule" id="MF_01148"/>
    </source>
</evidence>
<dbReference type="EMBL" id="FQZQ01000007">
    <property type="protein sequence ID" value="SHJ34836.1"/>
    <property type="molecule type" value="Genomic_DNA"/>
</dbReference>
<dbReference type="Gene3D" id="3.60.110.10">
    <property type="entry name" value="Carbon-nitrogen hydrolase"/>
    <property type="match status" value="1"/>
</dbReference>
<keyword evidence="6 9" id="KW-1133">Transmembrane helix</keyword>
<evidence type="ECO:0000256" key="2">
    <source>
        <dbReference type="ARBA" id="ARBA00010065"/>
    </source>
</evidence>
<feature type="domain" description="CN hydrolase" evidence="10">
    <location>
        <begin position="223"/>
        <end position="462"/>
    </location>
</feature>
<evidence type="ECO:0000256" key="6">
    <source>
        <dbReference type="ARBA" id="ARBA00022989"/>
    </source>
</evidence>
<evidence type="ECO:0000256" key="5">
    <source>
        <dbReference type="ARBA" id="ARBA00022692"/>
    </source>
</evidence>
<feature type="transmembrane region" description="Helical" evidence="9">
    <location>
        <begin position="138"/>
        <end position="156"/>
    </location>
</feature>
<evidence type="ECO:0000256" key="8">
    <source>
        <dbReference type="ARBA" id="ARBA00023315"/>
    </source>
</evidence>
<reference evidence="12" key="1">
    <citation type="submission" date="2016-11" db="EMBL/GenBank/DDBJ databases">
        <authorList>
            <person name="Varghese N."/>
            <person name="Submissions S."/>
        </authorList>
    </citation>
    <scope>NUCLEOTIDE SEQUENCE [LARGE SCALE GENOMIC DNA]</scope>
    <source>
        <strain evidence="12">DSM 100564</strain>
    </source>
</reference>
<name>A0A1M6IK32_9RHOB</name>
<proteinExistence type="inferred from homology"/>
<dbReference type="GO" id="GO:0042158">
    <property type="term" value="P:lipoprotein biosynthetic process"/>
    <property type="evidence" value="ECO:0007669"/>
    <property type="project" value="UniProtKB-UniRule"/>
</dbReference>
<evidence type="ECO:0000256" key="1">
    <source>
        <dbReference type="ARBA" id="ARBA00004651"/>
    </source>
</evidence>
<dbReference type="AlphaFoldDB" id="A0A1M6IK32"/>
<sequence>MAEGAVARWFNARSAWQCIAFLAALGAGTSLGQAPFSLPIFTLVGLVVAFVIFPALKSHREAIAAGLAFGTGYFALSLHWIVEPFLVDVARHGWMAPFALVFLSVGLALFWGAAFAVARWMAIGRWALVLTLTGAEMLRAYVFTGFPWAMLSYGLVDGLAGQAASFVGPHGLTLILLVSAAGISGFRARKTSAVVGILFAVVALWPMPEANVPNPERPMVRLVQPNAPQHQKWDPEFMRVFFDRALRATRSGLEVPDLIVWPETSVPSPLNNSINTRAAIAKAARGAPVVLGLNRYDGLRFYNSAVVIGDEGAIGDVYDKHHLVPFGEYVPFGDVLARFGIHGLAAREGGGYSAGPGPHLMDVGAVGRALPLICYEAVFPQDTRGTDERPDLLMQITNDAWFGAFSGPYQHLQQARMRAIEQGLPLVRAANTGISAVVDARGRVTAQLGLGKEGFLDARLPQALSATVYSRTADLPLSLMLFALIAGFGLRKIRETD</sequence>
<comment type="function">
    <text evidence="9">Catalyzes the phospholipid dependent N-acylation of the N-terminal cysteine of apolipoprotein, the last step in lipoprotein maturation.</text>
</comment>
<keyword evidence="8 9" id="KW-0012">Acyltransferase</keyword>
<dbReference type="RefSeq" id="WP_083599281.1">
    <property type="nucleotide sequence ID" value="NZ_FQZQ01000007.1"/>
</dbReference>